<feature type="region of interest" description="Disordered" evidence="1">
    <location>
        <begin position="372"/>
        <end position="391"/>
    </location>
</feature>
<organism evidence="2 3">
    <name type="scientific">Apatococcus lobatus</name>
    <dbReference type="NCBI Taxonomy" id="904363"/>
    <lineage>
        <taxon>Eukaryota</taxon>
        <taxon>Viridiplantae</taxon>
        <taxon>Chlorophyta</taxon>
        <taxon>core chlorophytes</taxon>
        <taxon>Trebouxiophyceae</taxon>
        <taxon>Chlorellales</taxon>
        <taxon>Chlorellaceae</taxon>
        <taxon>Apatococcus</taxon>
    </lineage>
</organism>
<reference evidence="2 3" key="1">
    <citation type="journal article" date="2024" name="Nat. Commun.">
        <title>Phylogenomics reveals the evolutionary origins of lichenization in chlorophyte algae.</title>
        <authorList>
            <person name="Puginier C."/>
            <person name="Libourel C."/>
            <person name="Otte J."/>
            <person name="Skaloud P."/>
            <person name="Haon M."/>
            <person name="Grisel S."/>
            <person name="Petersen M."/>
            <person name="Berrin J.G."/>
            <person name="Delaux P.M."/>
            <person name="Dal Grande F."/>
            <person name="Keller J."/>
        </authorList>
    </citation>
    <scope>NUCLEOTIDE SEQUENCE [LARGE SCALE GENOMIC DNA]</scope>
    <source>
        <strain evidence="2 3">SAG 2145</strain>
    </source>
</reference>
<dbReference type="Pfam" id="PF04031">
    <property type="entry name" value="Las1"/>
    <property type="match status" value="1"/>
</dbReference>
<dbReference type="GO" id="GO:0030687">
    <property type="term" value="C:preribosome, large subunit precursor"/>
    <property type="evidence" value="ECO:0007669"/>
    <property type="project" value="TreeGrafter"/>
</dbReference>
<protein>
    <submittedName>
        <fullName evidence="2">Uncharacterized protein</fullName>
    </submittedName>
</protein>
<dbReference type="EMBL" id="JALJOS010000002">
    <property type="protein sequence ID" value="KAK9842959.1"/>
    <property type="molecule type" value="Genomic_DNA"/>
</dbReference>
<evidence type="ECO:0000313" key="3">
    <source>
        <dbReference type="Proteomes" id="UP001438707"/>
    </source>
</evidence>
<sequence length="663" mass="70129">MATGRPLPWSSWDEWAQVGKWLFSGADEAEARALSRIGVWRARGRVPLGADLAAALIELRQRDRPGGSAQGSAAEAVLQMQYSMTFIRLVNGVADSAQKGKVASSVANLAGYAGIPGSLIDIRHEASHNELPALPLLRTAARQALAWLQATYWQLQTEHLAACNERTHDLLQELYASRLSAGRQTCSEANDPSSVPQLSNEDQGGKPESQRQRLSPGGQQGGEPKARRRAAESQLWGHVSPACPGYIVDALLDAGALCPLSNATAAGSLISAENAASEMPPQEGITEQDVRQEETWRACMRSLIGNWVQLPPLLVHGALQRLSSIAAKASHTPAPEGPAGNKLAAAALEAWADLMLRLPSSLDPQMQINAPAAADSSQAQNEGQQAGLQWQPSAQQLKRLLKEAAQVPLGLDTGVADAAGDASADAAAALRRLQVQMVGLLKQNGSLSMQGQAARLEAYIQAAGAQNSAGVRQGEHEDMQLEDFQQAQQILVTQLSQEGAEPIDRQAKVSRVAHWSSCPIGAQPCIYSPSGQPPALTPTSAAAPRLYDMDGRCQQYASHHPATAQTGNAADAIQSAGTARSADAAEIAEPSHLQALRKDLDVDFADPGPWPIPSGRPSTASLTAVALIPGAEQLVESSIEVRGLGRTIASYSLHELKAKVQVL</sequence>
<dbReference type="Proteomes" id="UP001438707">
    <property type="component" value="Unassembled WGS sequence"/>
</dbReference>
<evidence type="ECO:0000313" key="2">
    <source>
        <dbReference type="EMBL" id="KAK9842959.1"/>
    </source>
</evidence>
<gene>
    <name evidence="2" type="ORF">WJX74_004892</name>
</gene>
<feature type="compositionally biased region" description="Polar residues" evidence="1">
    <location>
        <begin position="185"/>
        <end position="202"/>
    </location>
</feature>
<dbReference type="PANTHER" id="PTHR15002:SF0">
    <property type="entry name" value="RIBOSOMAL BIOGENESIS PROTEIN LAS1L"/>
    <property type="match status" value="1"/>
</dbReference>
<accession>A0AAW1SAK5</accession>
<feature type="compositionally biased region" description="Polar residues" evidence="1">
    <location>
        <begin position="375"/>
        <end position="391"/>
    </location>
</feature>
<dbReference type="GO" id="GO:0004519">
    <property type="term" value="F:endonuclease activity"/>
    <property type="evidence" value="ECO:0007669"/>
    <property type="project" value="InterPro"/>
</dbReference>
<keyword evidence="3" id="KW-1185">Reference proteome</keyword>
<dbReference type="InterPro" id="IPR007174">
    <property type="entry name" value="Las1"/>
</dbReference>
<proteinExistence type="predicted"/>
<dbReference type="AlphaFoldDB" id="A0AAW1SAK5"/>
<name>A0AAW1SAK5_9CHLO</name>
<dbReference type="PANTHER" id="PTHR15002">
    <property type="entry name" value="RIBOSOMAL BIOGENESIS PROTEIN LAS1L"/>
    <property type="match status" value="1"/>
</dbReference>
<feature type="region of interest" description="Disordered" evidence="1">
    <location>
        <begin position="185"/>
        <end position="233"/>
    </location>
</feature>
<comment type="caution">
    <text evidence="2">The sequence shown here is derived from an EMBL/GenBank/DDBJ whole genome shotgun (WGS) entry which is preliminary data.</text>
</comment>
<dbReference type="GO" id="GO:0000460">
    <property type="term" value="P:maturation of 5.8S rRNA"/>
    <property type="evidence" value="ECO:0007669"/>
    <property type="project" value="TreeGrafter"/>
</dbReference>
<dbReference type="GO" id="GO:0000470">
    <property type="term" value="P:maturation of LSU-rRNA"/>
    <property type="evidence" value="ECO:0007669"/>
    <property type="project" value="TreeGrafter"/>
</dbReference>
<evidence type="ECO:0000256" key="1">
    <source>
        <dbReference type="SAM" id="MobiDB-lite"/>
    </source>
</evidence>
<dbReference type="GO" id="GO:0090730">
    <property type="term" value="C:Las1 complex"/>
    <property type="evidence" value="ECO:0007669"/>
    <property type="project" value="InterPro"/>
</dbReference>